<proteinExistence type="predicted"/>
<accession>A0ACC1IF33</accession>
<organism evidence="1 2">
    <name type="scientific">Kickxella alabastrina</name>
    <dbReference type="NCBI Taxonomy" id="61397"/>
    <lineage>
        <taxon>Eukaryota</taxon>
        <taxon>Fungi</taxon>
        <taxon>Fungi incertae sedis</taxon>
        <taxon>Zoopagomycota</taxon>
        <taxon>Kickxellomycotina</taxon>
        <taxon>Kickxellomycetes</taxon>
        <taxon>Kickxellales</taxon>
        <taxon>Kickxellaceae</taxon>
        <taxon>Kickxella</taxon>
    </lineage>
</organism>
<evidence type="ECO:0000313" key="1">
    <source>
        <dbReference type="EMBL" id="KAJ1890562.1"/>
    </source>
</evidence>
<comment type="caution">
    <text evidence="1">The sequence shown here is derived from an EMBL/GenBank/DDBJ whole genome shotgun (WGS) entry which is preliminary data.</text>
</comment>
<protein>
    <submittedName>
        <fullName evidence="1">Deoxycytidyl transferase</fullName>
    </submittedName>
</protein>
<keyword evidence="1" id="KW-0808">Transferase</keyword>
<reference evidence="1" key="1">
    <citation type="submission" date="2022-07" db="EMBL/GenBank/DDBJ databases">
        <title>Phylogenomic reconstructions and comparative analyses of Kickxellomycotina fungi.</title>
        <authorList>
            <person name="Reynolds N.K."/>
            <person name="Stajich J.E."/>
            <person name="Barry K."/>
            <person name="Grigoriev I.V."/>
            <person name="Crous P."/>
            <person name="Smith M.E."/>
        </authorList>
    </citation>
    <scope>NUCLEOTIDE SEQUENCE</scope>
    <source>
        <strain evidence="1">Benny 63K</strain>
    </source>
</reference>
<dbReference type="EMBL" id="JANBPG010001319">
    <property type="protein sequence ID" value="KAJ1890562.1"/>
    <property type="molecule type" value="Genomic_DNA"/>
</dbReference>
<dbReference type="Proteomes" id="UP001150581">
    <property type="component" value="Unassembled WGS sequence"/>
</dbReference>
<name>A0ACC1IF33_9FUNG</name>
<evidence type="ECO:0000313" key="2">
    <source>
        <dbReference type="Proteomes" id="UP001150581"/>
    </source>
</evidence>
<sequence length="1317" mass="145573">MFGFKKSKVRRNIRKRDDNAAEEELVDDTPVDIVKRSTKQTSKPATPLSASTGLSFGIEDKSDSTQTQKIRASLRPNDSLVGQTGANEAEARTYSAEDFEALKTASAKPLDLSEGTRADKVYPFADEGIPNAQDIFLAKKLRRQRQAAAAAATDQQDDGLDIDQDRFSEGNDFISLTDNMASSRVNDINETKLDDPFDDGAAEGEDELDTVIIDKTERNEFNFTARRAKEQSIEQAQDADEPSDWENEQLRNAGVSLHIEPRVSGLRLPEDNGGLEFDDSLLRLMLEEDRNQLKIEQHRLEKAQANLQRSRDAVLVICKGTEEAQAQLSHFTLLANGSGGSTYQEYQLGPEDATDTHNSRFQRAALLDNKPEDSIPPEFTMEPSTTAPAFGDFHAYYGQRKRKLAEQAEQRAVNAPKYDHIFDGVVFHINGYTQPSHYELKLILIERGGQFLHYLSKTQVTHIIASGLTMSKEKEFRNYKVVRPEWVMDSVKAGKQLVWHKYALIGQGNTGLPTVKSSYNDNMSLLADTDWSRGVLGRPPVHLGISANDSAINRAMVMWPEYIPVIDRFEEGLNREWVRKNLATEKDFIQRYYASSRLHHLSTWKAELKDYVAQLRRKQGRPSMLNQCGGSAIPRNRIIMHVDFDCFFVSASLLSHPYLRDKPVAVCHSQQHHRMDTEDGDGLLAVSTSGQSSSTSQIASCNYIARSFGVKNGMIMSQARQLCPALMAIPYQFDAYKGISQTFYDIVTAIADETQAVSVDEALLDVTERLWQDFDGNAELLAQNIRQRVHKATGCAVSVGIGPSILLARMATTRAKPDGVHSLNTQSFCNLNISVRDLPGIGHIVEESLASNGISSVADVRATGLQSLQDICGEKMAVTLFNFSRGVDERTLESDKPRQVFGADIGWGVRFSNQADADNFIVRLASEVCRTMSAAERTGSSVTLKIKKRREGEGKPAKFLGHGICDSLSKSAMLLRMTNEPDKVASACIKLLHQMSIDPLDIRSVGIQVYKLNSFDSSGEGDIGSMLAKSKAKFSEGPNSGQHAFHDLPTASQLDTSVLSELPDSIRQELESYYRQTSLGVSMTTTAGSRSAMGVSPRESLHTGSAGLKAPRSSISSGRRGRPRKLAFQPTSSGSKGKQANVNLLQAFKRVKILDFVMPSQMDTDVWGNLPMSIRRELAREYIKTKPTVSEKITPLTNHNLAAADAKATVATGPSIGAAPMPMLYGASDVSDVNRLVGAWVDSSSAGPLEEDIDEVGDYIEELVQHRDLMKATNVLKYFKFRCTQQSDSQLWQSALKIVLGRVDKMCADMYGAHLDI</sequence>
<gene>
    <name evidence="1" type="primary">REV1_2</name>
    <name evidence="1" type="ORF">LPJ66_007404</name>
</gene>
<keyword evidence="2" id="KW-1185">Reference proteome</keyword>